<dbReference type="Proteomes" id="UP001229313">
    <property type="component" value="Chromosome"/>
</dbReference>
<accession>A0ABY9P8A2</accession>
<protein>
    <recommendedName>
        <fullName evidence="3">Virion structural protein</fullName>
    </recommendedName>
</protein>
<reference evidence="1 2" key="1">
    <citation type="submission" date="2023-08" db="EMBL/GenBank/DDBJ databases">
        <title>The whole genome sequence of Lysobacter yananisis.</title>
        <authorList>
            <person name="Sun H."/>
        </authorList>
    </citation>
    <scope>NUCLEOTIDE SEQUENCE [LARGE SCALE GENOMIC DNA]</scope>
    <source>
        <strain evidence="1 2">SNNU513</strain>
    </source>
</reference>
<dbReference type="Pfam" id="PF23840">
    <property type="entry name" value="Phage_tail_terminator"/>
    <property type="match status" value="1"/>
</dbReference>
<evidence type="ECO:0008006" key="3">
    <source>
        <dbReference type="Google" id="ProtNLM"/>
    </source>
</evidence>
<dbReference type="RefSeq" id="WP_309152083.1">
    <property type="nucleotide sequence ID" value="NZ_CP133568.1"/>
</dbReference>
<proteinExistence type="predicted"/>
<evidence type="ECO:0000313" key="2">
    <source>
        <dbReference type="Proteomes" id="UP001229313"/>
    </source>
</evidence>
<keyword evidence="2" id="KW-1185">Reference proteome</keyword>
<evidence type="ECO:0000313" key="1">
    <source>
        <dbReference type="EMBL" id="WMT03307.1"/>
    </source>
</evidence>
<gene>
    <name evidence="1" type="ORF">RDV84_00180</name>
</gene>
<name>A0ABY9P8A2_9GAMM</name>
<dbReference type="InterPro" id="IPR056912">
    <property type="entry name" value="Phage_JBD30_tail_term-like"/>
</dbReference>
<organism evidence="1 2">
    <name type="scientific">Lysobacter yananisis</name>
    <dbReference type="NCBI Taxonomy" id="1003114"/>
    <lineage>
        <taxon>Bacteria</taxon>
        <taxon>Pseudomonadati</taxon>
        <taxon>Pseudomonadota</taxon>
        <taxon>Gammaproteobacteria</taxon>
        <taxon>Lysobacterales</taxon>
        <taxon>Lysobacteraceae</taxon>
        <taxon>Lysobacter</taxon>
    </lineage>
</organism>
<sequence>MSAAPFDVGLVLSRLQAADTGMREWGGRADYRSVTRLQDYPAPCGYVILARERGLQTKTGQSFPGKQTPGFAQITAVTFAVVMVVQNYRQFEGADLRDELREGLGKVRNPLLGWTPPVAGGRACDLIQGDLTNYDSSIAVWTDIWSTQHVIKPEIQQ</sequence>
<dbReference type="EMBL" id="CP133568">
    <property type="protein sequence ID" value="WMT03307.1"/>
    <property type="molecule type" value="Genomic_DNA"/>
</dbReference>